<proteinExistence type="predicted"/>
<name>A0A0F5HK54_BACTR</name>
<dbReference type="AlphaFoldDB" id="A0A0F5HK54"/>
<reference evidence="1" key="1">
    <citation type="submission" date="2015-02" db="EMBL/GenBank/DDBJ databases">
        <title>Genome Assembly of Bacillaceae bacterium MTCC 8252.</title>
        <authorList>
            <person name="Verma A."/>
            <person name="Khatri I."/>
            <person name="Mual P."/>
            <person name="Subramanian S."/>
            <person name="Krishnamurthi S."/>
        </authorList>
    </citation>
    <scope>NUCLEOTIDE SEQUENCE [LARGE SCALE GENOMIC DNA]</scope>
    <source>
        <strain evidence="1">MTCC 8252</strain>
    </source>
</reference>
<gene>
    <name evidence="1" type="ORF">QY95_01722</name>
</gene>
<evidence type="ECO:0000313" key="2">
    <source>
        <dbReference type="Proteomes" id="UP000031563"/>
    </source>
</evidence>
<dbReference type="EMBL" id="JWIR02000030">
    <property type="protein sequence ID" value="KKB40339.1"/>
    <property type="molecule type" value="Genomic_DNA"/>
</dbReference>
<organism evidence="1 2">
    <name type="scientific">Bacillus thermotolerans</name>
    <name type="common">Quasibacillus thermotolerans</name>
    <dbReference type="NCBI Taxonomy" id="1221996"/>
    <lineage>
        <taxon>Bacteria</taxon>
        <taxon>Bacillati</taxon>
        <taxon>Bacillota</taxon>
        <taxon>Bacilli</taxon>
        <taxon>Bacillales</taxon>
        <taxon>Bacillaceae</taxon>
        <taxon>Bacillus</taxon>
    </lineage>
</organism>
<keyword evidence="2" id="KW-1185">Reference proteome</keyword>
<evidence type="ECO:0000313" key="1">
    <source>
        <dbReference type="EMBL" id="KKB40339.1"/>
    </source>
</evidence>
<dbReference type="Proteomes" id="UP000031563">
    <property type="component" value="Unassembled WGS sequence"/>
</dbReference>
<comment type="caution">
    <text evidence="1">The sequence shown here is derived from an EMBL/GenBank/DDBJ whole genome shotgun (WGS) entry which is preliminary data.</text>
</comment>
<sequence length="38" mass="4493">MYMIKRTLEKNIKSMSLAKVLLFLSEKGERLQKLLHDS</sequence>
<accession>A0A0F5HK54</accession>
<dbReference type="STRING" id="1221996.QY95_01722"/>
<accession>A0A0F5I3T3</accession>
<protein>
    <submittedName>
        <fullName evidence="1">Uncharacterized protein</fullName>
    </submittedName>
</protein>